<proteinExistence type="inferred from homology"/>
<dbReference type="InterPro" id="IPR050202">
    <property type="entry name" value="Cyt/Deoxycyt_deaminase"/>
</dbReference>
<evidence type="ECO:0000313" key="3">
    <source>
        <dbReference type="EMBL" id="PLC10662.1"/>
    </source>
</evidence>
<protein>
    <submittedName>
        <fullName evidence="3">Cytidine deaminase</fullName>
    </submittedName>
</protein>
<comment type="caution">
    <text evidence="3">The sequence shown here is derived from an EMBL/GenBank/DDBJ whole genome shotgun (WGS) entry which is preliminary data.</text>
</comment>
<evidence type="ECO:0000313" key="4">
    <source>
        <dbReference type="Proteomes" id="UP000234632"/>
    </source>
</evidence>
<reference evidence="3 4" key="1">
    <citation type="submission" date="2015-12" db="EMBL/GenBank/DDBJ databases">
        <authorList>
            <person name="Shamseldin A."/>
            <person name="Moawad H."/>
            <person name="Abd El-Rahim W.M."/>
            <person name="Sadowsky M.J."/>
        </authorList>
    </citation>
    <scope>NUCLEOTIDE SEQUENCE [LARGE SCALE GENOMIC DNA]</scope>
    <source>
        <strain evidence="3 4">S43</strain>
    </source>
</reference>
<evidence type="ECO:0000256" key="1">
    <source>
        <dbReference type="ARBA" id="ARBA00006576"/>
    </source>
</evidence>
<dbReference type="Proteomes" id="UP000234632">
    <property type="component" value="Unassembled WGS sequence"/>
</dbReference>
<dbReference type="PANTHER" id="PTHR11644">
    <property type="entry name" value="CYTIDINE DEAMINASE"/>
    <property type="match status" value="1"/>
</dbReference>
<evidence type="ECO:0000259" key="2">
    <source>
        <dbReference type="PROSITE" id="PS51747"/>
    </source>
</evidence>
<dbReference type="GO" id="GO:0005829">
    <property type="term" value="C:cytosol"/>
    <property type="evidence" value="ECO:0007669"/>
    <property type="project" value="TreeGrafter"/>
</dbReference>
<dbReference type="PANTHER" id="PTHR11644:SF2">
    <property type="entry name" value="CYTIDINE DEAMINASE"/>
    <property type="match status" value="1"/>
</dbReference>
<comment type="similarity">
    <text evidence="1">Belongs to the cytidine and deoxycytidylate deaminase family.</text>
</comment>
<organism evidence="3 4">
    <name type="scientific">Kocuria flava</name>
    <dbReference type="NCBI Taxonomy" id="446860"/>
    <lineage>
        <taxon>Bacteria</taxon>
        <taxon>Bacillati</taxon>
        <taxon>Actinomycetota</taxon>
        <taxon>Actinomycetes</taxon>
        <taxon>Micrococcales</taxon>
        <taxon>Micrococcaceae</taxon>
        <taxon>Kocuria</taxon>
    </lineage>
</organism>
<dbReference type="Gene3D" id="3.40.140.10">
    <property type="entry name" value="Cytidine Deaminase, domain 2"/>
    <property type="match status" value="1"/>
</dbReference>
<dbReference type="SUPFAM" id="SSF53927">
    <property type="entry name" value="Cytidine deaminase-like"/>
    <property type="match status" value="1"/>
</dbReference>
<dbReference type="GO" id="GO:0055086">
    <property type="term" value="P:nucleobase-containing small molecule metabolic process"/>
    <property type="evidence" value="ECO:0007669"/>
    <property type="project" value="UniProtKB-ARBA"/>
</dbReference>
<sequence>MDLTAIPDDFKGLIARARAVTVARRLSETATCGTVGAALETAAGEVFVGVCVDTSSSVGFCAEHAAAAAMLTAGQSQVVRMVAVDSHGHVLAPCGRCREFISQLAGANLDTEVLVGGPHVVSMRDLLPYRWLKD</sequence>
<dbReference type="EMBL" id="LOMZ01000005">
    <property type="protein sequence ID" value="PLC10662.1"/>
    <property type="molecule type" value="Genomic_DNA"/>
</dbReference>
<feature type="domain" description="CMP/dCMP-type deaminase" evidence="2">
    <location>
        <begin position="10"/>
        <end position="134"/>
    </location>
</feature>
<dbReference type="GO" id="GO:0004126">
    <property type="term" value="F:cytidine deaminase activity"/>
    <property type="evidence" value="ECO:0007669"/>
    <property type="project" value="TreeGrafter"/>
</dbReference>
<dbReference type="GO" id="GO:0072527">
    <property type="term" value="P:pyrimidine-containing compound metabolic process"/>
    <property type="evidence" value="ECO:0007669"/>
    <property type="project" value="UniProtKB-ARBA"/>
</dbReference>
<accession>A0A2N4SXG2</accession>
<dbReference type="InterPro" id="IPR002125">
    <property type="entry name" value="CMP_dCMP_dom"/>
</dbReference>
<dbReference type="AlphaFoldDB" id="A0A2N4SXG2"/>
<dbReference type="RefSeq" id="WP_101853464.1">
    <property type="nucleotide sequence ID" value="NZ_LOMZ01000005.1"/>
</dbReference>
<dbReference type="CDD" id="cd01283">
    <property type="entry name" value="cytidine_deaminase"/>
    <property type="match status" value="1"/>
</dbReference>
<dbReference type="InterPro" id="IPR016193">
    <property type="entry name" value="Cytidine_deaminase-like"/>
</dbReference>
<dbReference type="GO" id="GO:0008270">
    <property type="term" value="F:zinc ion binding"/>
    <property type="evidence" value="ECO:0007669"/>
    <property type="project" value="TreeGrafter"/>
</dbReference>
<dbReference type="PROSITE" id="PS51747">
    <property type="entry name" value="CYT_DCMP_DEAMINASES_2"/>
    <property type="match status" value="1"/>
</dbReference>
<gene>
    <name evidence="3" type="ORF">AUQ48_17350</name>
</gene>
<name>A0A2N4SXG2_9MICC</name>